<dbReference type="AlphaFoldDB" id="A0A317Y2D7"/>
<protein>
    <submittedName>
        <fullName evidence="2">Uncharacterized protein</fullName>
    </submittedName>
</protein>
<proteinExistence type="predicted"/>
<organism evidence="2 3">
    <name type="scientific">Testicularia cyperi</name>
    <dbReference type="NCBI Taxonomy" id="1882483"/>
    <lineage>
        <taxon>Eukaryota</taxon>
        <taxon>Fungi</taxon>
        <taxon>Dikarya</taxon>
        <taxon>Basidiomycota</taxon>
        <taxon>Ustilaginomycotina</taxon>
        <taxon>Ustilaginomycetes</taxon>
        <taxon>Ustilaginales</taxon>
        <taxon>Anthracoideaceae</taxon>
        <taxon>Testicularia</taxon>
    </lineage>
</organism>
<dbReference type="EMBL" id="KZ819188">
    <property type="protein sequence ID" value="PWZ03731.1"/>
    <property type="molecule type" value="Genomic_DNA"/>
</dbReference>
<evidence type="ECO:0000313" key="3">
    <source>
        <dbReference type="Proteomes" id="UP000246740"/>
    </source>
</evidence>
<dbReference type="InParanoid" id="A0A317Y2D7"/>
<name>A0A317Y2D7_9BASI</name>
<gene>
    <name evidence="2" type="ORF">BCV70DRAFT_197930</name>
</gene>
<keyword evidence="3" id="KW-1185">Reference proteome</keyword>
<feature type="transmembrane region" description="Helical" evidence="1">
    <location>
        <begin position="139"/>
        <end position="160"/>
    </location>
</feature>
<accession>A0A317Y2D7</accession>
<evidence type="ECO:0000256" key="1">
    <source>
        <dbReference type="SAM" id="Phobius"/>
    </source>
</evidence>
<keyword evidence="1" id="KW-1133">Transmembrane helix</keyword>
<sequence length="161" mass="17763">MVSQSLDDRERRPKVMRSLATGGFASSRHRCYFLLWGVSIAHGPIRHGNALDWHCQYSHGPLYTFPVRSALLPPSIGQSSPSSTPAILLSISPSFSHSFVGLQLYTDPLGSALPSIRKPPSYRPLPVCLGVVRAQQRSCAFATVVLIVPPWFVIVCPSFFW</sequence>
<dbReference type="Proteomes" id="UP000246740">
    <property type="component" value="Unassembled WGS sequence"/>
</dbReference>
<keyword evidence="1" id="KW-0472">Membrane</keyword>
<evidence type="ECO:0000313" key="2">
    <source>
        <dbReference type="EMBL" id="PWZ03731.1"/>
    </source>
</evidence>
<keyword evidence="1" id="KW-0812">Transmembrane</keyword>
<reference evidence="2 3" key="1">
    <citation type="journal article" date="2018" name="Mol. Biol. Evol.">
        <title>Broad Genomic Sampling Reveals a Smut Pathogenic Ancestry of the Fungal Clade Ustilaginomycotina.</title>
        <authorList>
            <person name="Kijpornyongpan T."/>
            <person name="Mondo S.J."/>
            <person name="Barry K."/>
            <person name="Sandor L."/>
            <person name="Lee J."/>
            <person name="Lipzen A."/>
            <person name="Pangilinan J."/>
            <person name="LaButti K."/>
            <person name="Hainaut M."/>
            <person name="Henrissat B."/>
            <person name="Grigoriev I.V."/>
            <person name="Spatafora J.W."/>
            <person name="Aime M.C."/>
        </authorList>
    </citation>
    <scope>NUCLEOTIDE SEQUENCE [LARGE SCALE GENOMIC DNA]</scope>
    <source>
        <strain evidence="2 3">MCA 3645</strain>
    </source>
</reference>